<dbReference type="KEGG" id="mrob:HH214_10185"/>
<evidence type="ECO:0000313" key="2">
    <source>
        <dbReference type="Proteomes" id="UP000503278"/>
    </source>
</evidence>
<reference evidence="1 2" key="1">
    <citation type="submission" date="2020-04" db="EMBL/GenBank/DDBJ databases">
        <title>Genome sequencing of novel species.</title>
        <authorList>
            <person name="Heo J."/>
            <person name="Kim S.-J."/>
            <person name="Kim J.-S."/>
            <person name="Hong S.-B."/>
            <person name="Kwon S.-W."/>
        </authorList>
    </citation>
    <scope>NUCLEOTIDE SEQUENCE [LARGE SCALE GENOMIC DNA]</scope>
    <source>
        <strain evidence="1 2">F39-2</strain>
    </source>
</reference>
<keyword evidence="2" id="KW-1185">Reference proteome</keyword>
<name>A0A7L5E126_9SPHI</name>
<evidence type="ECO:0008006" key="3">
    <source>
        <dbReference type="Google" id="ProtNLM"/>
    </source>
</evidence>
<protein>
    <recommendedName>
        <fullName evidence="3">Baseplate protein J-like domain-containing protein</fullName>
    </recommendedName>
</protein>
<dbReference type="EMBL" id="CP051682">
    <property type="protein sequence ID" value="QJD96208.1"/>
    <property type="molecule type" value="Genomic_DNA"/>
</dbReference>
<dbReference type="Proteomes" id="UP000503278">
    <property type="component" value="Chromosome"/>
</dbReference>
<accession>A0A7L5E126</accession>
<organism evidence="1 2">
    <name type="scientific">Mucilaginibacter robiniae</name>
    <dbReference type="NCBI Taxonomy" id="2728022"/>
    <lineage>
        <taxon>Bacteria</taxon>
        <taxon>Pseudomonadati</taxon>
        <taxon>Bacteroidota</taxon>
        <taxon>Sphingobacteriia</taxon>
        <taxon>Sphingobacteriales</taxon>
        <taxon>Sphingobacteriaceae</taxon>
        <taxon>Mucilaginibacter</taxon>
    </lineage>
</organism>
<evidence type="ECO:0000313" key="1">
    <source>
        <dbReference type="EMBL" id="QJD96208.1"/>
    </source>
</evidence>
<dbReference type="RefSeq" id="WP_169607370.1">
    <property type="nucleotide sequence ID" value="NZ_CP051682.1"/>
</dbReference>
<dbReference type="AlphaFoldDB" id="A0A7L5E126"/>
<proteinExistence type="predicted"/>
<gene>
    <name evidence="1" type="ORF">HH214_10185</name>
</gene>
<sequence length="1265" mass="143011">MSGLLLNAKDGLNQGERRIAALFPESFRIEDKSSVELLKYMFDLAAELNYYNFENEIEGDWRSFFLANPNLLITLTSHLDFSENLTRFEHIETQLQLSVSDDELFVHIQSLFDFLAEAVNSLKQLSRQFATIPVTDHIVRRFVIQIAGFEDIFSRYQSAHKQFKTEFEGRLADIPMIDQLPDPPSFEYVLFDKDNLSVREKIVAALTYLKKLFNEMRIRYNTFLGELNFYLKSYDLFADRQQPHLAIILTFIKLHKHLQEEVNALPKKHLDLYYRDILGFKERAAEPDSVHIFFELDRLRHSVKLNAGQELLAGSFENKPILFTLDRSLTVTPAKVERLRSLYVARQRLSPLAETDETTIYQAERGLVNPDDIGKNDYSFTSWYAMGEDQNRMGITERSMTQAQLSTLIASPVLYLPEGERKITLCIYLSNTSARVIDDYIQHFQQLNPYTNLNQIVYNLFNNAFLLSYTAETGWVSFKKFAVIYKKAAADTFLELTTEMGNQEPAITLYSPEVHGYIKGIDKPAVRIAINNDSGVNPYSFLRHASVQRVSIKVQVNGFSSLKLFNNLGALSAVAAFQPFGPSPLPGSALMIKNTNVFNKYTTAVAVNLDWIGLPDLSGGFAAYYDAYPLNIKNESFKVKFSSVNGGKSSPDDSERQELNLYQINHDTEGQEILQKVTMLNNILFQPLEYANNPLMDAENSQENAALTKDGTLKLELSSPAEGFGGRVYPQLVSETVMHNSRRLTAKRALPNPPYIPTIKSIQVSYVLEITESLSDALNYHSDASSMQMVHIHPFGFENTYPANKGGEHNLFTPVEDNRNLYIGLSSVTAGQELSLVFYLEENITVDSISDDTVIHWSYLDQNRWIPFSAARTLEDSTSHLISTGIIRLRLPNELCLENTILEPGLFWIRASTTDNRDVHAKIIAVYTNAVTATRQLTPEQKNRDTVLPAKTITDFKSRVLGIKKVWQPFSSSNGVAAESVDDFYVRISELLNHKSRPVTVNQIEAFILQHFPGIAVVKCITRNDTLILQDALPGVTLKVMVIPAIHEGQQLNTDQPRASIAVLFRVHKLLKEAMPSFFNIKVTNPVYEQVKFVFTVTFAPYKNFSEQALLSQLIDDIKAFICPWLNGNETQTKVVTKIFTAHVLGYIRDLSYILQASQFSMVHFFKTSNPLTGEEHHGLHDLALTGAAYVEASVPEAILIPADQHLITIVEDTSYQTPRHVGIGDLSIGTEFLVLDESEELKSPTPIAASQPKNEVFNWTITNL</sequence>